<evidence type="ECO:0000256" key="6">
    <source>
        <dbReference type="ARBA" id="ARBA00022840"/>
    </source>
</evidence>
<dbReference type="InterPro" id="IPR003439">
    <property type="entry name" value="ABC_transporter-like_ATP-bd"/>
</dbReference>
<dbReference type="AlphaFoldDB" id="A0A512HAW3"/>
<evidence type="ECO:0000256" key="2">
    <source>
        <dbReference type="ARBA" id="ARBA00022448"/>
    </source>
</evidence>
<dbReference type="Gene3D" id="1.20.1560.10">
    <property type="entry name" value="ABC transporter type 1, transmembrane domain"/>
    <property type="match status" value="1"/>
</dbReference>
<feature type="transmembrane region" description="Helical" evidence="9">
    <location>
        <begin position="70"/>
        <end position="89"/>
    </location>
</feature>
<dbReference type="InterPro" id="IPR011527">
    <property type="entry name" value="ABC1_TM_dom"/>
</dbReference>
<dbReference type="GO" id="GO:0016887">
    <property type="term" value="F:ATP hydrolysis activity"/>
    <property type="evidence" value="ECO:0007669"/>
    <property type="project" value="InterPro"/>
</dbReference>
<dbReference type="InterPro" id="IPR003593">
    <property type="entry name" value="AAA+_ATPase"/>
</dbReference>
<dbReference type="PROSITE" id="PS00211">
    <property type="entry name" value="ABC_TRANSPORTER_1"/>
    <property type="match status" value="1"/>
</dbReference>
<name>A0A512HAW3_9PROT</name>
<feature type="transmembrane region" description="Helical" evidence="9">
    <location>
        <begin position="32"/>
        <end position="55"/>
    </location>
</feature>
<dbReference type="Pfam" id="PF00664">
    <property type="entry name" value="ABC_membrane"/>
    <property type="match status" value="1"/>
</dbReference>
<keyword evidence="8 9" id="KW-0472">Membrane</keyword>
<proteinExistence type="predicted"/>
<evidence type="ECO:0000256" key="7">
    <source>
        <dbReference type="ARBA" id="ARBA00022989"/>
    </source>
</evidence>
<keyword evidence="3" id="KW-1003">Cell membrane</keyword>
<dbReference type="GO" id="GO:0015421">
    <property type="term" value="F:ABC-type oligopeptide transporter activity"/>
    <property type="evidence" value="ECO:0007669"/>
    <property type="project" value="TreeGrafter"/>
</dbReference>
<dbReference type="PANTHER" id="PTHR43394">
    <property type="entry name" value="ATP-DEPENDENT PERMEASE MDL1, MITOCHONDRIAL"/>
    <property type="match status" value="1"/>
</dbReference>
<keyword evidence="6" id="KW-0067">ATP-binding</keyword>
<keyword evidence="5" id="KW-0547">Nucleotide-binding</keyword>
<dbReference type="Pfam" id="PF00005">
    <property type="entry name" value="ABC_tran"/>
    <property type="match status" value="1"/>
</dbReference>
<dbReference type="InterPro" id="IPR027417">
    <property type="entry name" value="P-loop_NTPase"/>
</dbReference>
<dbReference type="InterPro" id="IPR039421">
    <property type="entry name" value="Type_1_exporter"/>
</dbReference>
<dbReference type="EMBL" id="BJZO01000090">
    <property type="protein sequence ID" value="GEO82582.1"/>
    <property type="molecule type" value="Genomic_DNA"/>
</dbReference>
<accession>A0A512HAW3</accession>
<feature type="transmembrane region" description="Helical" evidence="9">
    <location>
        <begin position="258"/>
        <end position="279"/>
    </location>
</feature>
<dbReference type="PROSITE" id="PS50929">
    <property type="entry name" value="ABC_TM1F"/>
    <property type="match status" value="1"/>
</dbReference>
<dbReference type="GO" id="GO:0005524">
    <property type="term" value="F:ATP binding"/>
    <property type="evidence" value="ECO:0007669"/>
    <property type="project" value="UniProtKB-KW"/>
</dbReference>
<dbReference type="SUPFAM" id="SSF90123">
    <property type="entry name" value="ABC transporter transmembrane region"/>
    <property type="match status" value="1"/>
</dbReference>
<dbReference type="GO" id="GO:0090374">
    <property type="term" value="P:oligopeptide export from mitochondrion"/>
    <property type="evidence" value="ECO:0007669"/>
    <property type="project" value="TreeGrafter"/>
</dbReference>
<comment type="subcellular location">
    <subcellularLocation>
        <location evidence="1">Cell membrane</location>
        <topology evidence="1">Multi-pass membrane protein</topology>
    </subcellularLocation>
</comment>
<dbReference type="InterPro" id="IPR017871">
    <property type="entry name" value="ABC_transporter-like_CS"/>
</dbReference>
<evidence type="ECO:0000256" key="1">
    <source>
        <dbReference type="ARBA" id="ARBA00004651"/>
    </source>
</evidence>
<dbReference type="RefSeq" id="WP_246135553.1">
    <property type="nucleotide sequence ID" value="NZ_BJZO01000090.1"/>
</dbReference>
<reference evidence="12 13" key="1">
    <citation type="submission" date="2019-07" db="EMBL/GenBank/DDBJ databases">
        <title>Whole genome shotgun sequence of Rhodospirillum oryzae NBRC 107573.</title>
        <authorList>
            <person name="Hosoyama A."/>
            <person name="Uohara A."/>
            <person name="Ohji S."/>
            <person name="Ichikawa N."/>
        </authorList>
    </citation>
    <scope>NUCLEOTIDE SEQUENCE [LARGE SCALE GENOMIC DNA]</scope>
    <source>
        <strain evidence="12 13">NBRC 107573</strain>
    </source>
</reference>
<dbReference type="PANTHER" id="PTHR43394:SF7">
    <property type="entry name" value="ABC TRANSPORTER B FAMILY MEMBER 28"/>
    <property type="match status" value="1"/>
</dbReference>
<keyword evidence="13" id="KW-1185">Reference proteome</keyword>
<evidence type="ECO:0000313" key="13">
    <source>
        <dbReference type="Proteomes" id="UP000321567"/>
    </source>
</evidence>
<feature type="transmembrane region" description="Helical" evidence="9">
    <location>
        <begin position="177"/>
        <end position="194"/>
    </location>
</feature>
<comment type="caution">
    <text evidence="12">The sequence shown here is derived from an EMBL/GenBank/DDBJ whole genome shotgun (WGS) entry which is preliminary data.</text>
</comment>
<feature type="domain" description="ABC transmembrane type-1" evidence="11">
    <location>
        <begin position="36"/>
        <end position="318"/>
    </location>
</feature>
<gene>
    <name evidence="12" type="ORF">ROR02_27130</name>
</gene>
<dbReference type="PROSITE" id="PS50893">
    <property type="entry name" value="ABC_TRANSPORTER_2"/>
    <property type="match status" value="1"/>
</dbReference>
<sequence length="612" mass="65206">MSLAAPPDRTARPLATRLILGRLARDFARPRLGLIAWAVAWMLVLAGATVFVAHILQPAIDGIVKGGDPAALWGLGASIVAAFTLKAVANAFSTVLVARAGLEAVSDARNRLYRHLAGLDLGFFQATPAPTLASRFTVDLFQLRYAVSDGLTSLGRDLLTLVGLVGYTVWLDWRMALLAYLVLPLAVWPIGRLGRRVRRIAGRTQAELGRLNARLTETLRGLRMVKLHGAEASERERVHALIDTVRALTFRAERTRALVTPIMELFVGVAVGAAVLYGGTQVLDGRVSPGELASFLGALMLAYQPAKRLANLHASLQEGLAAAERMYALLDRAPAVVEAPKARALAWTQGVVRLEQVSFAYPSPPLPDSLPGSAPPLADGPAFRPPAALQDVNLELHPGQVVALVGPSGAGKTTVLHLIARFIDPTSGRVLIDGQDVRDVTLASLWARVALVSQDVMIFDDTVAANIAYGQPDAAPGAIREAARLAGADAFIRALPQGYETPLGERGVRLSGGQRQRLSIARAFLKNAPLLLLDEPTAALDGESERQIQEALAALMTGRTTLIVAHRLGTILNADAIHVLKEGRIVESGRHADLLALDGLYARLVAANRQGA</sequence>
<keyword evidence="7 9" id="KW-1133">Transmembrane helix</keyword>
<evidence type="ECO:0000256" key="9">
    <source>
        <dbReference type="SAM" id="Phobius"/>
    </source>
</evidence>
<protein>
    <submittedName>
        <fullName evidence="12">ABC transporter permease</fullName>
    </submittedName>
</protein>
<organism evidence="12 13">
    <name type="scientific">Pararhodospirillum oryzae</name>
    <dbReference type="NCBI Taxonomy" id="478448"/>
    <lineage>
        <taxon>Bacteria</taxon>
        <taxon>Pseudomonadati</taxon>
        <taxon>Pseudomonadota</taxon>
        <taxon>Alphaproteobacteria</taxon>
        <taxon>Rhodospirillales</taxon>
        <taxon>Rhodospirillaceae</taxon>
        <taxon>Pararhodospirillum</taxon>
    </lineage>
</organism>
<evidence type="ECO:0000256" key="8">
    <source>
        <dbReference type="ARBA" id="ARBA00023136"/>
    </source>
</evidence>
<dbReference type="CDD" id="cd18552">
    <property type="entry name" value="ABC_6TM_MsbA_like"/>
    <property type="match status" value="1"/>
</dbReference>
<evidence type="ECO:0000256" key="5">
    <source>
        <dbReference type="ARBA" id="ARBA00022741"/>
    </source>
</evidence>
<keyword evidence="4 9" id="KW-0812">Transmembrane</keyword>
<dbReference type="Gene3D" id="3.40.50.300">
    <property type="entry name" value="P-loop containing nucleotide triphosphate hydrolases"/>
    <property type="match status" value="1"/>
</dbReference>
<dbReference type="InterPro" id="IPR036640">
    <property type="entry name" value="ABC1_TM_sf"/>
</dbReference>
<dbReference type="Proteomes" id="UP000321567">
    <property type="component" value="Unassembled WGS sequence"/>
</dbReference>
<evidence type="ECO:0000259" key="10">
    <source>
        <dbReference type="PROSITE" id="PS50893"/>
    </source>
</evidence>
<evidence type="ECO:0000313" key="12">
    <source>
        <dbReference type="EMBL" id="GEO82582.1"/>
    </source>
</evidence>
<feature type="domain" description="ABC transporter" evidence="10">
    <location>
        <begin position="352"/>
        <end position="607"/>
    </location>
</feature>
<feature type="transmembrane region" description="Helical" evidence="9">
    <location>
        <begin position="154"/>
        <end position="171"/>
    </location>
</feature>
<keyword evidence="2" id="KW-0813">Transport</keyword>
<evidence type="ECO:0000256" key="4">
    <source>
        <dbReference type="ARBA" id="ARBA00022692"/>
    </source>
</evidence>
<evidence type="ECO:0000259" key="11">
    <source>
        <dbReference type="PROSITE" id="PS50929"/>
    </source>
</evidence>
<dbReference type="SUPFAM" id="SSF52540">
    <property type="entry name" value="P-loop containing nucleoside triphosphate hydrolases"/>
    <property type="match status" value="1"/>
</dbReference>
<dbReference type="FunFam" id="3.40.50.300:FF:000221">
    <property type="entry name" value="Multidrug ABC transporter ATP-binding protein"/>
    <property type="match status" value="1"/>
</dbReference>
<dbReference type="SMART" id="SM00382">
    <property type="entry name" value="AAA"/>
    <property type="match status" value="1"/>
</dbReference>
<evidence type="ECO:0000256" key="3">
    <source>
        <dbReference type="ARBA" id="ARBA00022475"/>
    </source>
</evidence>
<dbReference type="GO" id="GO:0005886">
    <property type="term" value="C:plasma membrane"/>
    <property type="evidence" value="ECO:0007669"/>
    <property type="project" value="UniProtKB-SubCell"/>
</dbReference>